<protein>
    <recommendedName>
        <fullName evidence="5">Transmembrane protein</fullName>
    </recommendedName>
</protein>
<feature type="signal peptide" evidence="2">
    <location>
        <begin position="1"/>
        <end position="31"/>
    </location>
</feature>
<name>R0GG26_9BRAS</name>
<proteinExistence type="predicted"/>
<dbReference type="AlphaFoldDB" id="R0GG26"/>
<feature type="region of interest" description="Disordered" evidence="1">
    <location>
        <begin position="48"/>
        <end position="81"/>
    </location>
</feature>
<gene>
    <name evidence="3" type="ORF">CARUB_v10022390mg</name>
</gene>
<feature type="chain" id="PRO_5004341206" description="Transmembrane protein" evidence="2">
    <location>
        <begin position="32"/>
        <end position="81"/>
    </location>
</feature>
<evidence type="ECO:0000256" key="2">
    <source>
        <dbReference type="SAM" id="SignalP"/>
    </source>
</evidence>
<evidence type="ECO:0000313" key="4">
    <source>
        <dbReference type="Proteomes" id="UP000029121"/>
    </source>
</evidence>
<evidence type="ECO:0000256" key="1">
    <source>
        <dbReference type="SAM" id="MobiDB-lite"/>
    </source>
</evidence>
<evidence type="ECO:0000313" key="3">
    <source>
        <dbReference type="EMBL" id="EOA34812.1"/>
    </source>
</evidence>
<accession>R0GG26</accession>
<keyword evidence="2" id="KW-0732">Signal</keyword>
<organism evidence="3 4">
    <name type="scientific">Capsella rubella</name>
    <dbReference type="NCBI Taxonomy" id="81985"/>
    <lineage>
        <taxon>Eukaryota</taxon>
        <taxon>Viridiplantae</taxon>
        <taxon>Streptophyta</taxon>
        <taxon>Embryophyta</taxon>
        <taxon>Tracheophyta</taxon>
        <taxon>Spermatophyta</taxon>
        <taxon>Magnoliopsida</taxon>
        <taxon>eudicotyledons</taxon>
        <taxon>Gunneridae</taxon>
        <taxon>Pentapetalae</taxon>
        <taxon>rosids</taxon>
        <taxon>malvids</taxon>
        <taxon>Brassicales</taxon>
        <taxon>Brassicaceae</taxon>
        <taxon>Camelineae</taxon>
        <taxon>Capsella</taxon>
    </lineage>
</organism>
<keyword evidence="4" id="KW-1185">Reference proteome</keyword>
<reference evidence="4" key="1">
    <citation type="journal article" date="2013" name="Nat. Genet.">
        <title>The Capsella rubella genome and the genomic consequences of rapid mating system evolution.</title>
        <authorList>
            <person name="Slotte T."/>
            <person name="Hazzouri K.M."/>
            <person name="Agren J.A."/>
            <person name="Koenig D."/>
            <person name="Maumus F."/>
            <person name="Guo Y.L."/>
            <person name="Steige K."/>
            <person name="Platts A.E."/>
            <person name="Escobar J.S."/>
            <person name="Newman L.K."/>
            <person name="Wang W."/>
            <person name="Mandakova T."/>
            <person name="Vello E."/>
            <person name="Smith L.M."/>
            <person name="Henz S.R."/>
            <person name="Steffen J."/>
            <person name="Takuno S."/>
            <person name="Brandvain Y."/>
            <person name="Coop G."/>
            <person name="Andolfatto P."/>
            <person name="Hu T.T."/>
            <person name="Blanchette M."/>
            <person name="Clark R.M."/>
            <person name="Quesneville H."/>
            <person name="Nordborg M."/>
            <person name="Gaut B.S."/>
            <person name="Lysak M.A."/>
            <person name="Jenkins J."/>
            <person name="Grimwood J."/>
            <person name="Chapman J."/>
            <person name="Prochnik S."/>
            <person name="Shu S."/>
            <person name="Rokhsar D."/>
            <person name="Schmutz J."/>
            <person name="Weigel D."/>
            <person name="Wright S.I."/>
        </authorList>
    </citation>
    <scope>NUCLEOTIDE SEQUENCE [LARGE SCALE GENOMIC DNA]</scope>
    <source>
        <strain evidence="4">cv. Monte Gargano</strain>
    </source>
</reference>
<dbReference type="EMBL" id="KB870806">
    <property type="protein sequence ID" value="EOA34812.1"/>
    <property type="molecule type" value="Genomic_DNA"/>
</dbReference>
<dbReference type="Proteomes" id="UP000029121">
    <property type="component" value="Unassembled WGS sequence"/>
</dbReference>
<evidence type="ECO:0008006" key="5">
    <source>
        <dbReference type="Google" id="ProtNLM"/>
    </source>
</evidence>
<sequence length="81" mass="8672">MSSKTSHIIAFSLSLLLMILALSSQVGVVDATSRKLIARGTPIIWTPGSKSCGASHASWTNKPPRPCKRPPRYVPVSTQSP</sequence>